<name>A0A679K4W7_9HYPH</name>
<accession>A0A679K4W7</accession>
<proteinExistence type="predicted"/>
<evidence type="ECO:0000313" key="2">
    <source>
        <dbReference type="EMBL" id="CAA2144477.1"/>
    </source>
</evidence>
<reference evidence="2" key="1">
    <citation type="submission" date="2019-12" db="EMBL/GenBank/DDBJ databases">
        <authorList>
            <person name="Cremers G."/>
        </authorList>
    </citation>
    <scope>NUCLEOTIDE SEQUENCE</scope>
    <source>
        <strain evidence="2">Mbul2</strain>
    </source>
</reference>
<sequence>MLVKPYGPAPGGTTGRYSPAECTGIKKTTVTGSPDEAHVSTSYVERQNLTMRMQMKRFTRLSTPSRRNSRIMLTWSRSIRFGTTS</sequence>
<protein>
    <submittedName>
        <fullName evidence="2">Uncharacterized protein</fullName>
    </submittedName>
</protein>
<dbReference type="AlphaFoldDB" id="A0A679K4W7"/>
<gene>
    <name evidence="2" type="ORF">MBLL_03600</name>
</gene>
<organism evidence="2">
    <name type="scientific">Methylobacterium bullatum</name>
    <dbReference type="NCBI Taxonomy" id="570505"/>
    <lineage>
        <taxon>Bacteria</taxon>
        <taxon>Pseudomonadati</taxon>
        <taxon>Pseudomonadota</taxon>
        <taxon>Alphaproteobacteria</taxon>
        <taxon>Hyphomicrobiales</taxon>
        <taxon>Methylobacteriaceae</taxon>
        <taxon>Methylobacterium</taxon>
    </lineage>
</organism>
<dbReference type="EMBL" id="LR743511">
    <property type="protein sequence ID" value="CAA2144477.1"/>
    <property type="molecule type" value="Genomic_DNA"/>
</dbReference>
<evidence type="ECO:0000256" key="1">
    <source>
        <dbReference type="SAM" id="MobiDB-lite"/>
    </source>
</evidence>
<feature type="region of interest" description="Disordered" evidence="1">
    <location>
        <begin position="1"/>
        <end position="20"/>
    </location>
</feature>